<dbReference type="GO" id="GO:0006629">
    <property type="term" value="P:lipid metabolic process"/>
    <property type="evidence" value="ECO:0007669"/>
    <property type="project" value="InterPro"/>
</dbReference>
<dbReference type="GO" id="GO:0008889">
    <property type="term" value="F:glycerophosphodiester phosphodiesterase activity"/>
    <property type="evidence" value="ECO:0007669"/>
    <property type="project" value="UniProtKB-EC"/>
</dbReference>
<evidence type="ECO:0000256" key="3">
    <source>
        <dbReference type="ARBA" id="ARBA00022729"/>
    </source>
</evidence>
<evidence type="ECO:0000259" key="8">
    <source>
        <dbReference type="PROSITE" id="PS51704"/>
    </source>
</evidence>
<dbReference type="AlphaFoldDB" id="A0AAD7XH58"/>
<comment type="catalytic activity">
    <reaction evidence="6">
        <text>a sn-glycero-3-phosphodiester + H2O = an alcohol + sn-glycerol 3-phosphate + H(+)</text>
        <dbReference type="Rhea" id="RHEA:12969"/>
        <dbReference type="ChEBI" id="CHEBI:15377"/>
        <dbReference type="ChEBI" id="CHEBI:15378"/>
        <dbReference type="ChEBI" id="CHEBI:30879"/>
        <dbReference type="ChEBI" id="CHEBI:57597"/>
        <dbReference type="ChEBI" id="CHEBI:83408"/>
        <dbReference type="EC" id="3.1.4.46"/>
    </reaction>
</comment>
<dbReference type="Gene3D" id="3.20.20.190">
    <property type="entry name" value="Phosphatidylinositol (PI) phosphodiesterase"/>
    <property type="match status" value="1"/>
</dbReference>
<evidence type="ECO:0000313" key="9">
    <source>
        <dbReference type="EMBL" id="KAJ8599173.1"/>
    </source>
</evidence>
<keyword evidence="5" id="KW-0378">Hydrolase</keyword>
<keyword evidence="10" id="KW-1185">Reference proteome</keyword>
<comment type="similarity">
    <text evidence="1">Belongs to the glycerophosphoryl diester phosphodiesterase family.</text>
</comment>
<evidence type="ECO:0000256" key="6">
    <source>
        <dbReference type="ARBA" id="ARBA00047512"/>
    </source>
</evidence>
<protein>
    <recommendedName>
        <fullName evidence="2">glycerophosphodiester phosphodiesterase</fullName>
        <ecNumber evidence="2">3.1.4.46</ecNumber>
    </recommendedName>
</protein>
<keyword evidence="4" id="KW-0319">Glycerol metabolism</keyword>
<evidence type="ECO:0000256" key="1">
    <source>
        <dbReference type="ARBA" id="ARBA00007277"/>
    </source>
</evidence>
<dbReference type="GO" id="GO:0006071">
    <property type="term" value="P:glycerol metabolic process"/>
    <property type="evidence" value="ECO:0007669"/>
    <property type="project" value="UniProtKB-KW"/>
</dbReference>
<accession>A0AAD7XH58</accession>
<dbReference type="PANTHER" id="PTHR43620">
    <property type="entry name" value="GLYCEROPHOSPHORYL DIESTER PHOSPHODIESTERASE"/>
    <property type="match status" value="1"/>
</dbReference>
<evidence type="ECO:0000256" key="2">
    <source>
        <dbReference type="ARBA" id="ARBA00012247"/>
    </source>
</evidence>
<dbReference type="SUPFAM" id="SSF51695">
    <property type="entry name" value="PLC-like phosphodiesterases"/>
    <property type="match status" value="1"/>
</dbReference>
<dbReference type="Proteomes" id="UP001230188">
    <property type="component" value="Unassembled WGS sequence"/>
</dbReference>
<feature type="domain" description="GP-PDE" evidence="8">
    <location>
        <begin position="50"/>
        <end position="325"/>
    </location>
</feature>
<dbReference type="EC" id="3.1.4.46" evidence="2"/>
<feature type="signal peptide" evidence="7">
    <location>
        <begin position="1"/>
        <end position="18"/>
    </location>
</feature>
<evidence type="ECO:0000256" key="5">
    <source>
        <dbReference type="ARBA" id="ARBA00022801"/>
    </source>
</evidence>
<evidence type="ECO:0000256" key="7">
    <source>
        <dbReference type="SAM" id="SignalP"/>
    </source>
</evidence>
<dbReference type="EMBL" id="JAQMWT010000584">
    <property type="protein sequence ID" value="KAJ8599173.1"/>
    <property type="molecule type" value="Genomic_DNA"/>
</dbReference>
<feature type="chain" id="PRO_5042209724" description="glycerophosphodiester phosphodiesterase" evidence="7">
    <location>
        <begin position="19"/>
        <end position="334"/>
    </location>
</feature>
<dbReference type="PROSITE" id="PS51704">
    <property type="entry name" value="GP_PDE"/>
    <property type="match status" value="1"/>
</dbReference>
<sequence>MIILRLFCILGAAGVEWGERVPYLVGRMNPSPLKRDLETCLAEARPAAHEFSIGHRGACLEFPEHTKESYEAAISQGAGTVECDVAVTADGEFVCRHSRCDLDETTNILATPLAGKCDGTCCTTDITLEEFKSLSGTNDRSCGTLLSHRESIELIKSAGRSFAPELKKYRGPLDYDHLRRKLVDEYVAAGVDSSLVQLQSFDRNDVDFWIREYPQFGSRAVLLDSSKCDGSMAGCPQISNFSAWKASGINYYAPSYRSLLGHDNRPSDLAIAAKRAGLEIIAWTIESSRDDKESVVVFEILHALAQDVGVRSVFSDWPATSTFYANCQLAGFPS</sequence>
<keyword evidence="3 7" id="KW-0732">Signal</keyword>
<evidence type="ECO:0000313" key="10">
    <source>
        <dbReference type="Proteomes" id="UP001230188"/>
    </source>
</evidence>
<dbReference type="Pfam" id="PF03009">
    <property type="entry name" value="GDPD"/>
    <property type="match status" value="1"/>
</dbReference>
<evidence type="ECO:0000256" key="4">
    <source>
        <dbReference type="ARBA" id="ARBA00022798"/>
    </source>
</evidence>
<comment type="caution">
    <text evidence="9">The sequence shown here is derived from an EMBL/GenBank/DDBJ whole genome shotgun (WGS) entry which is preliminary data.</text>
</comment>
<proteinExistence type="inferred from homology"/>
<dbReference type="InterPro" id="IPR030395">
    <property type="entry name" value="GP_PDE_dom"/>
</dbReference>
<dbReference type="PANTHER" id="PTHR43620:SF7">
    <property type="entry name" value="GLYCEROPHOSPHODIESTER PHOSPHODIESTERASE GDPD5-RELATED"/>
    <property type="match status" value="1"/>
</dbReference>
<gene>
    <name evidence="9" type="ORF">CTAYLR_008565</name>
</gene>
<reference evidence="9" key="1">
    <citation type="submission" date="2023-01" db="EMBL/GenBank/DDBJ databases">
        <title>Metagenome sequencing of chrysophaentin producing Chrysophaeum taylorii.</title>
        <authorList>
            <person name="Davison J."/>
            <person name="Bewley C."/>
        </authorList>
    </citation>
    <scope>NUCLEOTIDE SEQUENCE</scope>
    <source>
        <strain evidence="9">NIES-1699</strain>
    </source>
</reference>
<organism evidence="9 10">
    <name type="scientific">Chrysophaeum taylorii</name>
    <dbReference type="NCBI Taxonomy" id="2483200"/>
    <lineage>
        <taxon>Eukaryota</taxon>
        <taxon>Sar</taxon>
        <taxon>Stramenopiles</taxon>
        <taxon>Ochrophyta</taxon>
        <taxon>Pelagophyceae</taxon>
        <taxon>Pelagomonadales</taxon>
        <taxon>Pelagomonadaceae</taxon>
        <taxon>Chrysophaeum</taxon>
    </lineage>
</organism>
<dbReference type="InterPro" id="IPR017946">
    <property type="entry name" value="PLC-like_Pdiesterase_TIM-brl"/>
</dbReference>
<name>A0AAD7XH58_9STRA</name>